<proteinExistence type="predicted"/>
<evidence type="ECO:0000313" key="2">
    <source>
        <dbReference type="EMBL" id="MBB6204393.1"/>
    </source>
</evidence>
<organism evidence="2 3">
    <name type="scientific">Paraburkholderia fungorum</name>
    <dbReference type="NCBI Taxonomy" id="134537"/>
    <lineage>
        <taxon>Bacteria</taxon>
        <taxon>Pseudomonadati</taxon>
        <taxon>Pseudomonadota</taxon>
        <taxon>Betaproteobacteria</taxon>
        <taxon>Burkholderiales</taxon>
        <taxon>Burkholderiaceae</taxon>
        <taxon>Paraburkholderia</taxon>
    </lineage>
</organism>
<feature type="region of interest" description="Disordered" evidence="1">
    <location>
        <begin position="38"/>
        <end position="67"/>
    </location>
</feature>
<accession>A0AAW3V1M8</accession>
<evidence type="ECO:0000256" key="1">
    <source>
        <dbReference type="SAM" id="MobiDB-lite"/>
    </source>
</evidence>
<reference evidence="2 3" key="1">
    <citation type="submission" date="2020-08" db="EMBL/GenBank/DDBJ databases">
        <title>Genomic Encyclopedia of Type Strains, Phase IV (KMG-V): Genome sequencing to study the core and pangenomes of soil and plant-associated prokaryotes.</title>
        <authorList>
            <person name="Whitman W."/>
        </authorList>
    </citation>
    <scope>NUCLEOTIDE SEQUENCE [LARGE SCALE GENOMIC DNA]</scope>
    <source>
        <strain evidence="2 3">SEMIA 4013</strain>
    </source>
</reference>
<dbReference type="EMBL" id="JACIIK010000009">
    <property type="protein sequence ID" value="MBB6204393.1"/>
    <property type="molecule type" value="Genomic_DNA"/>
</dbReference>
<comment type="caution">
    <text evidence="2">The sequence shown here is derived from an EMBL/GenBank/DDBJ whole genome shotgun (WGS) entry which is preliminary data.</text>
</comment>
<evidence type="ECO:0000313" key="3">
    <source>
        <dbReference type="Proteomes" id="UP000518681"/>
    </source>
</evidence>
<dbReference type="RefSeq" id="WP_183800874.1">
    <property type="nucleotide sequence ID" value="NZ_JACIII010000013.1"/>
</dbReference>
<dbReference type="AlphaFoldDB" id="A0AAW3V1M8"/>
<gene>
    <name evidence="2" type="ORF">GGD69_005287</name>
</gene>
<protein>
    <submittedName>
        <fullName evidence="2">Uncharacterized protein</fullName>
    </submittedName>
</protein>
<dbReference type="Proteomes" id="UP000518681">
    <property type="component" value="Unassembled WGS sequence"/>
</dbReference>
<sequence length="161" mass="17531">MLDQLLSGNIPVPGPAQVTLSPLAALARVLVLQGFPPGSTRRTDAAPPAPVPDPAVSPSDRARACDEAPSEPVIPAFAYLFPEEDSIMPAASKLVLFLPQDDSRPHPVRVVERSACKVKWYAIETWHDNVQRWVDRDTAPKKAAAMEKARDMPWLATADCE</sequence>
<name>A0AAW3V1M8_9BURK</name>